<evidence type="ECO:0000313" key="13">
    <source>
        <dbReference type="EMBL" id="CAF1069945.1"/>
    </source>
</evidence>
<feature type="compositionally biased region" description="Low complexity" evidence="9">
    <location>
        <begin position="279"/>
        <end position="295"/>
    </location>
</feature>
<dbReference type="Proteomes" id="UP000663870">
    <property type="component" value="Unassembled WGS sequence"/>
</dbReference>
<protein>
    <recommendedName>
        <fullName evidence="11">RING-type domain-containing protein</fullName>
    </recommendedName>
</protein>
<dbReference type="PROSITE" id="PS50089">
    <property type="entry name" value="ZF_RING_2"/>
    <property type="match status" value="1"/>
</dbReference>
<organism evidence="12 14">
    <name type="scientific">Rotaria sordida</name>
    <dbReference type="NCBI Taxonomy" id="392033"/>
    <lineage>
        <taxon>Eukaryota</taxon>
        <taxon>Metazoa</taxon>
        <taxon>Spiralia</taxon>
        <taxon>Gnathifera</taxon>
        <taxon>Rotifera</taxon>
        <taxon>Eurotatoria</taxon>
        <taxon>Bdelloidea</taxon>
        <taxon>Philodinida</taxon>
        <taxon>Philodinidae</taxon>
        <taxon>Rotaria</taxon>
    </lineage>
</organism>
<evidence type="ECO:0000256" key="3">
    <source>
        <dbReference type="ARBA" id="ARBA00022723"/>
    </source>
</evidence>
<proteinExistence type="predicted"/>
<evidence type="ECO:0000256" key="10">
    <source>
        <dbReference type="SAM" id="Phobius"/>
    </source>
</evidence>
<evidence type="ECO:0000313" key="14">
    <source>
        <dbReference type="Proteomes" id="UP000663854"/>
    </source>
</evidence>
<keyword evidence="2 10" id="KW-0812">Transmembrane</keyword>
<dbReference type="GO" id="GO:0008270">
    <property type="term" value="F:zinc ion binding"/>
    <property type="evidence" value="ECO:0007669"/>
    <property type="project" value="UniProtKB-KW"/>
</dbReference>
<dbReference type="EMBL" id="CAJNOH010000297">
    <property type="protein sequence ID" value="CAF0989264.1"/>
    <property type="molecule type" value="Genomic_DNA"/>
</dbReference>
<evidence type="ECO:0000256" key="5">
    <source>
        <dbReference type="ARBA" id="ARBA00022833"/>
    </source>
</evidence>
<evidence type="ECO:0000313" key="15">
    <source>
        <dbReference type="Proteomes" id="UP000663870"/>
    </source>
</evidence>
<evidence type="ECO:0000256" key="1">
    <source>
        <dbReference type="ARBA" id="ARBA00004370"/>
    </source>
</evidence>
<keyword evidence="3" id="KW-0479">Metal-binding</keyword>
<comment type="subcellular location">
    <subcellularLocation>
        <location evidence="1">Membrane</location>
    </subcellularLocation>
</comment>
<sequence length="301" mass="35287">MRTHKAVLLCLNFQWQPHNRRSIQIVNDIIPKSQASTGYILSRYAIETITPNISSIHYTEIRSFEYTICRNKFKNLWIILNNLLDNDNITIDKHIQVEEGLNDIIRLNINNKTEKIKLTCRTEYFNNDSTDIQRYRSNKKNLFGIIFLITCVALTLILCIGWFIVIYYRQYERRQIKNKLKKTLAHSIQQILNKTPIIIFNSKNKTNDYIDDDPMCAICLESFIDNEKIRKLICLHYFHIGCIDPWLLANQSCPLCNRNILKDYVPSISANIASTNEELNNQESSSTNTSNFINNRPFIEL</sequence>
<gene>
    <name evidence="13" type="ORF">JXQ802_LOCUS17631</name>
    <name evidence="12" type="ORF">PYM288_LOCUS14026</name>
</gene>
<dbReference type="CDD" id="cd16454">
    <property type="entry name" value="RING-H2_PA-TM-RING"/>
    <property type="match status" value="1"/>
</dbReference>
<evidence type="ECO:0000256" key="9">
    <source>
        <dbReference type="SAM" id="MobiDB-lite"/>
    </source>
</evidence>
<dbReference type="GO" id="GO:0016020">
    <property type="term" value="C:membrane"/>
    <property type="evidence" value="ECO:0007669"/>
    <property type="project" value="UniProtKB-SubCell"/>
</dbReference>
<feature type="region of interest" description="Disordered" evidence="9">
    <location>
        <begin position="279"/>
        <end position="301"/>
    </location>
</feature>
<dbReference type="Pfam" id="PF13639">
    <property type="entry name" value="zf-RING_2"/>
    <property type="match status" value="1"/>
</dbReference>
<keyword evidence="6 10" id="KW-1133">Transmembrane helix</keyword>
<dbReference type="SMART" id="SM00184">
    <property type="entry name" value="RING"/>
    <property type="match status" value="1"/>
</dbReference>
<feature type="domain" description="RING-type" evidence="11">
    <location>
        <begin position="216"/>
        <end position="257"/>
    </location>
</feature>
<feature type="transmembrane region" description="Helical" evidence="10">
    <location>
        <begin position="142"/>
        <end position="168"/>
    </location>
</feature>
<dbReference type="PANTHER" id="PTHR46539">
    <property type="entry name" value="E3 UBIQUITIN-PROTEIN LIGASE ATL42"/>
    <property type="match status" value="1"/>
</dbReference>
<dbReference type="AlphaFoldDB" id="A0A814FW73"/>
<evidence type="ECO:0000256" key="4">
    <source>
        <dbReference type="ARBA" id="ARBA00022771"/>
    </source>
</evidence>
<dbReference type="InterPro" id="IPR013083">
    <property type="entry name" value="Znf_RING/FYVE/PHD"/>
</dbReference>
<dbReference type="SUPFAM" id="SSF57850">
    <property type="entry name" value="RING/U-box"/>
    <property type="match status" value="1"/>
</dbReference>
<keyword evidence="15" id="KW-1185">Reference proteome</keyword>
<accession>A0A814FW73</accession>
<comment type="caution">
    <text evidence="12">The sequence shown here is derived from an EMBL/GenBank/DDBJ whole genome shotgun (WGS) entry which is preliminary data.</text>
</comment>
<reference evidence="12" key="1">
    <citation type="submission" date="2021-02" db="EMBL/GenBank/DDBJ databases">
        <authorList>
            <person name="Nowell W R."/>
        </authorList>
    </citation>
    <scope>NUCLEOTIDE SEQUENCE</scope>
</reference>
<dbReference type="Gene3D" id="3.30.40.10">
    <property type="entry name" value="Zinc/RING finger domain, C3HC4 (zinc finger)"/>
    <property type="match status" value="1"/>
</dbReference>
<evidence type="ECO:0000256" key="8">
    <source>
        <dbReference type="PROSITE-ProRule" id="PRU00175"/>
    </source>
</evidence>
<evidence type="ECO:0000256" key="7">
    <source>
        <dbReference type="ARBA" id="ARBA00023136"/>
    </source>
</evidence>
<keyword evidence="5" id="KW-0862">Zinc</keyword>
<dbReference type="Proteomes" id="UP000663854">
    <property type="component" value="Unassembled WGS sequence"/>
</dbReference>
<keyword evidence="4 8" id="KW-0863">Zinc-finger</keyword>
<dbReference type="InterPro" id="IPR001841">
    <property type="entry name" value="Znf_RING"/>
</dbReference>
<evidence type="ECO:0000313" key="12">
    <source>
        <dbReference type="EMBL" id="CAF0989264.1"/>
    </source>
</evidence>
<dbReference type="EMBL" id="CAJNOL010000450">
    <property type="protein sequence ID" value="CAF1069945.1"/>
    <property type="molecule type" value="Genomic_DNA"/>
</dbReference>
<evidence type="ECO:0000256" key="2">
    <source>
        <dbReference type="ARBA" id="ARBA00022692"/>
    </source>
</evidence>
<name>A0A814FW73_9BILA</name>
<keyword evidence="7 10" id="KW-0472">Membrane</keyword>
<evidence type="ECO:0000256" key="6">
    <source>
        <dbReference type="ARBA" id="ARBA00022989"/>
    </source>
</evidence>
<dbReference type="PANTHER" id="PTHR46539:SF1">
    <property type="entry name" value="E3 UBIQUITIN-PROTEIN LIGASE ATL42"/>
    <property type="match status" value="1"/>
</dbReference>
<evidence type="ECO:0000259" key="11">
    <source>
        <dbReference type="PROSITE" id="PS50089"/>
    </source>
</evidence>